<dbReference type="GO" id="GO:0051087">
    <property type="term" value="F:protein-folding chaperone binding"/>
    <property type="evidence" value="ECO:0007669"/>
    <property type="project" value="TreeGrafter"/>
</dbReference>
<sequence length="164" mass="18811">MKDYYKILGLHHNATANEVRKAFRKLAREKHPDKSGKDTTQDFIEIYEAYQVLINNLELKVSNSKGQSNDKVSSDTLSDIRQTALGYAKDYTKFNRKILFWIIVYLFLDKETIAGTACFFFGIWTMISGIINLDFVFVLIGIMLIGVGSILARYVLKEILENAR</sequence>
<evidence type="ECO:0000313" key="4">
    <source>
        <dbReference type="EMBL" id="MBL3655849.1"/>
    </source>
</evidence>
<keyword evidence="5" id="KW-1185">Reference proteome</keyword>
<dbReference type="SUPFAM" id="SSF46565">
    <property type="entry name" value="Chaperone J-domain"/>
    <property type="match status" value="1"/>
</dbReference>
<evidence type="ECO:0000313" key="5">
    <source>
        <dbReference type="Proteomes" id="UP000659388"/>
    </source>
</evidence>
<dbReference type="RefSeq" id="WP_202243527.1">
    <property type="nucleotide sequence ID" value="NZ_JAESIY010000003.1"/>
</dbReference>
<dbReference type="Pfam" id="PF00226">
    <property type="entry name" value="DnaJ"/>
    <property type="match status" value="1"/>
</dbReference>
<organism evidence="4 5">
    <name type="scientific">Fulvivirga sediminis</name>
    <dbReference type="NCBI Taxonomy" id="2803949"/>
    <lineage>
        <taxon>Bacteria</taxon>
        <taxon>Pseudomonadati</taxon>
        <taxon>Bacteroidota</taxon>
        <taxon>Cytophagia</taxon>
        <taxon>Cytophagales</taxon>
        <taxon>Fulvivirgaceae</taxon>
        <taxon>Fulvivirga</taxon>
    </lineage>
</organism>
<keyword evidence="2" id="KW-0472">Membrane</keyword>
<keyword evidence="1" id="KW-0143">Chaperone</keyword>
<name>A0A937F7S3_9BACT</name>
<feature type="transmembrane region" description="Helical" evidence="2">
    <location>
        <begin position="135"/>
        <end position="156"/>
    </location>
</feature>
<proteinExistence type="predicted"/>
<dbReference type="AlphaFoldDB" id="A0A937F7S3"/>
<gene>
    <name evidence="4" type="ORF">JL102_06890</name>
</gene>
<dbReference type="PANTHER" id="PTHR44360:SF1">
    <property type="entry name" value="DNAJ HOMOLOG SUBFAMILY B MEMBER 9"/>
    <property type="match status" value="1"/>
</dbReference>
<dbReference type="PRINTS" id="PR00625">
    <property type="entry name" value="JDOMAIN"/>
</dbReference>
<dbReference type="PROSITE" id="PS50076">
    <property type="entry name" value="DNAJ_2"/>
    <property type="match status" value="1"/>
</dbReference>
<protein>
    <submittedName>
        <fullName evidence="4">J domain-containing protein</fullName>
    </submittedName>
</protein>
<dbReference type="EMBL" id="JAESIY010000003">
    <property type="protein sequence ID" value="MBL3655849.1"/>
    <property type="molecule type" value="Genomic_DNA"/>
</dbReference>
<keyword evidence="2" id="KW-0812">Transmembrane</keyword>
<dbReference type="GO" id="GO:0036503">
    <property type="term" value="P:ERAD pathway"/>
    <property type="evidence" value="ECO:0007669"/>
    <property type="project" value="TreeGrafter"/>
</dbReference>
<feature type="domain" description="J" evidence="3">
    <location>
        <begin position="3"/>
        <end position="66"/>
    </location>
</feature>
<accession>A0A937F7S3</accession>
<dbReference type="PANTHER" id="PTHR44360">
    <property type="entry name" value="DNAJ HOMOLOG SUBFAMILY B MEMBER 9"/>
    <property type="match status" value="1"/>
</dbReference>
<dbReference type="InterPro" id="IPR036869">
    <property type="entry name" value="J_dom_sf"/>
</dbReference>
<keyword evidence="2" id="KW-1133">Transmembrane helix</keyword>
<comment type="caution">
    <text evidence="4">The sequence shown here is derived from an EMBL/GenBank/DDBJ whole genome shotgun (WGS) entry which is preliminary data.</text>
</comment>
<feature type="transmembrane region" description="Helical" evidence="2">
    <location>
        <begin position="98"/>
        <end position="123"/>
    </location>
</feature>
<reference evidence="4" key="1">
    <citation type="submission" date="2021-01" db="EMBL/GenBank/DDBJ databases">
        <title>Fulvivirga kasyanovii gen. nov., sp nov., a novel member of the phylum Bacteroidetes isolated from seawater in a mussel farm.</title>
        <authorList>
            <person name="Zhao L.-H."/>
            <person name="Wang Z.-J."/>
        </authorList>
    </citation>
    <scope>NUCLEOTIDE SEQUENCE</scope>
    <source>
        <strain evidence="4">2943</strain>
    </source>
</reference>
<dbReference type="Proteomes" id="UP000659388">
    <property type="component" value="Unassembled WGS sequence"/>
</dbReference>
<dbReference type="GO" id="GO:0051787">
    <property type="term" value="F:misfolded protein binding"/>
    <property type="evidence" value="ECO:0007669"/>
    <property type="project" value="TreeGrafter"/>
</dbReference>
<dbReference type="InterPro" id="IPR051948">
    <property type="entry name" value="Hsp70_co-chaperone_J-domain"/>
</dbReference>
<evidence type="ECO:0000259" key="3">
    <source>
        <dbReference type="PROSITE" id="PS50076"/>
    </source>
</evidence>
<evidence type="ECO:0000256" key="1">
    <source>
        <dbReference type="ARBA" id="ARBA00023186"/>
    </source>
</evidence>
<dbReference type="CDD" id="cd06257">
    <property type="entry name" value="DnaJ"/>
    <property type="match status" value="1"/>
</dbReference>
<dbReference type="Gene3D" id="1.10.287.110">
    <property type="entry name" value="DnaJ domain"/>
    <property type="match status" value="1"/>
</dbReference>
<dbReference type="SMART" id="SM00271">
    <property type="entry name" value="DnaJ"/>
    <property type="match status" value="1"/>
</dbReference>
<evidence type="ECO:0000256" key="2">
    <source>
        <dbReference type="SAM" id="Phobius"/>
    </source>
</evidence>
<dbReference type="InterPro" id="IPR001623">
    <property type="entry name" value="DnaJ_domain"/>
</dbReference>